<accession>A0A194X0J7</accession>
<evidence type="ECO:0000259" key="1">
    <source>
        <dbReference type="Pfam" id="PF03061"/>
    </source>
</evidence>
<dbReference type="InterPro" id="IPR029069">
    <property type="entry name" value="HotDog_dom_sf"/>
</dbReference>
<reference evidence="2 3" key="1">
    <citation type="submission" date="2015-10" db="EMBL/GenBank/DDBJ databases">
        <title>Full genome of DAOMC 229536 Phialocephala scopiformis, a fungal endophyte of spruce producing the potent anti-insectan compound rugulosin.</title>
        <authorList>
            <consortium name="DOE Joint Genome Institute"/>
            <person name="Walker A.K."/>
            <person name="Frasz S.L."/>
            <person name="Seifert K.A."/>
            <person name="Miller J.D."/>
            <person name="Mondo S.J."/>
            <person name="Labutti K."/>
            <person name="Lipzen A."/>
            <person name="Dockter R."/>
            <person name="Kennedy M."/>
            <person name="Grigoriev I.V."/>
            <person name="Spatafora J.W."/>
        </authorList>
    </citation>
    <scope>NUCLEOTIDE SEQUENCE [LARGE SCALE GENOMIC DNA]</scope>
    <source>
        <strain evidence="2 3">CBS 120377</strain>
    </source>
</reference>
<dbReference type="InterPro" id="IPR006683">
    <property type="entry name" value="Thioestr_dom"/>
</dbReference>
<dbReference type="KEGG" id="psco:LY89DRAFT_591766"/>
<dbReference type="OrthoDB" id="506431at2759"/>
<dbReference type="CDD" id="cd03443">
    <property type="entry name" value="PaaI_thioesterase"/>
    <property type="match status" value="1"/>
</dbReference>
<dbReference type="SUPFAM" id="SSF54637">
    <property type="entry name" value="Thioesterase/thiol ester dehydrase-isomerase"/>
    <property type="match status" value="1"/>
</dbReference>
<organism evidence="2 3">
    <name type="scientific">Mollisia scopiformis</name>
    <name type="common">Conifer needle endophyte fungus</name>
    <name type="synonym">Phialocephala scopiformis</name>
    <dbReference type="NCBI Taxonomy" id="149040"/>
    <lineage>
        <taxon>Eukaryota</taxon>
        <taxon>Fungi</taxon>
        <taxon>Dikarya</taxon>
        <taxon>Ascomycota</taxon>
        <taxon>Pezizomycotina</taxon>
        <taxon>Leotiomycetes</taxon>
        <taxon>Helotiales</taxon>
        <taxon>Mollisiaceae</taxon>
        <taxon>Mollisia</taxon>
    </lineage>
</organism>
<dbReference type="GeneID" id="28819392"/>
<dbReference type="Gene3D" id="3.10.129.10">
    <property type="entry name" value="Hotdog Thioesterase"/>
    <property type="match status" value="1"/>
</dbReference>
<feature type="domain" description="Thioesterase" evidence="1">
    <location>
        <begin position="113"/>
        <end position="184"/>
    </location>
</feature>
<evidence type="ECO:0000313" key="3">
    <source>
        <dbReference type="Proteomes" id="UP000070700"/>
    </source>
</evidence>
<dbReference type="InterPro" id="IPR052061">
    <property type="entry name" value="PTE-AB_protein"/>
</dbReference>
<name>A0A194X0J7_MOLSC</name>
<sequence>MSSNPPSQFSQPVADPVAHFKSIPWCSSLLSSKSVVQVLVPDRTPLASTESAMVRETFNTPNTVNACVTFFRYIPPEGGKKGMEERGEDMKNPFLQICALLDLGSGINGYAKTAHGGFFGVVLDEVMGTAANLQAAQGAFTVSLKVDFKKPLYTPSVVLARGQVVKKQGKRLSLKGSFEDKDGNILAVAEGTWIMVDRDIGRWTTEEQKEQAKKRAEGSKL</sequence>
<dbReference type="PANTHER" id="PTHR47260">
    <property type="entry name" value="UPF0644 PROTEIN PB2B4.06"/>
    <property type="match status" value="1"/>
</dbReference>
<dbReference type="PANTHER" id="PTHR47260:SF3">
    <property type="entry name" value="THIOESTERASE FAMILY PROTEIN (AFU_ORTHOLOGUE AFUA_7G03960)"/>
    <property type="match status" value="1"/>
</dbReference>
<dbReference type="Proteomes" id="UP000070700">
    <property type="component" value="Unassembled WGS sequence"/>
</dbReference>
<evidence type="ECO:0000313" key="2">
    <source>
        <dbReference type="EMBL" id="KUJ13392.1"/>
    </source>
</evidence>
<dbReference type="RefSeq" id="XP_018067747.1">
    <property type="nucleotide sequence ID" value="XM_018209666.1"/>
</dbReference>
<gene>
    <name evidence="2" type="ORF">LY89DRAFT_591766</name>
</gene>
<dbReference type="Pfam" id="PF03061">
    <property type="entry name" value="4HBT"/>
    <property type="match status" value="1"/>
</dbReference>
<dbReference type="InParanoid" id="A0A194X0J7"/>
<proteinExistence type="predicted"/>
<keyword evidence="3" id="KW-1185">Reference proteome</keyword>
<dbReference type="AlphaFoldDB" id="A0A194X0J7"/>
<dbReference type="EMBL" id="KQ947422">
    <property type="protein sequence ID" value="KUJ13392.1"/>
    <property type="molecule type" value="Genomic_DNA"/>
</dbReference>
<protein>
    <recommendedName>
        <fullName evidence="1">Thioesterase domain-containing protein</fullName>
    </recommendedName>
</protein>